<organism evidence="2 3">
    <name type="scientific">Methyloligella solikamskensis</name>
    <dbReference type="NCBI Taxonomy" id="1177756"/>
    <lineage>
        <taxon>Bacteria</taxon>
        <taxon>Pseudomonadati</taxon>
        <taxon>Pseudomonadota</taxon>
        <taxon>Alphaproteobacteria</taxon>
        <taxon>Hyphomicrobiales</taxon>
        <taxon>Hyphomicrobiaceae</taxon>
        <taxon>Methyloligella</taxon>
    </lineage>
</organism>
<name>A0ABW3JC58_9HYPH</name>
<evidence type="ECO:0000313" key="3">
    <source>
        <dbReference type="Proteomes" id="UP001597102"/>
    </source>
</evidence>
<evidence type="ECO:0000313" key="2">
    <source>
        <dbReference type="EMBL" id="MFD0987002.1"/>
    </source>
</evidence>
<dbReference type="Pfam" id="PF07238">
    <property type="entry name" value="PilZ"/>
    <property type="match status" value="2"/>
</dbReference>
<proteinExistence type="predicted"/>
<sequence length="192" mass="21403">MVEDRRQYRRVNVRIFGRFMREDKQEFPCRIINMSAGGMAMLAPVACEKGERIVAYLDNFGRIEGTVVRCFEGGFAIEITATPVRREKIANLLTWAVNEENLGLSSDTRAHERKVPAQPQSKLILPNGETLDCRVIDVSLSGASIAVDRKPPIGTVVVLGRMRGFIVRQHEKGVAIQFASVQNPDSIEQSFG</sequence>
<feature type="domain" description="PilZ" evidence="1">
    <location>
        <begin position="4"/>
        <end position="93"/>
    </location>
</feature>
<reference evidence="3" key="1">
    <citation type="journal article" date="2019" name="Int. J. Syst. Evol. Microbiol.">
        <title>The Global Catalogue of Microorganisms (GCM) 10K type strain sequencing project: providing services to taxonomists for standard genome sequencing and annotation.</title>
        <authorList>
            <consortium name="The Broad Institute Genomics Platform"/>
            <consortium name="The Broad Institute Genome Sequencing Center for Infectious Disease"/>
            <person name="Wu L."/>
            <person name="Ma J."/>
        </authorList>
    </citation>
    <scope>NUCLEOTIDE SEQUENCE [LARGE SCALE GENOMIC DNA]</scope>
    <source>
        <strain evidence="3">CCUG 61697</strain>
    </source>
</reference>
<protein>
    <submittedName>
        <fullName evidence="2">PilZ domain-containing protein</fullName>
    </submittedName>
</protein>
<dbReference type="EMBL" id="JBHTJO010000001">
    <property type="protein sequence ID" value="MFD0987002.1"/>
    <property type="molecule type" value="Genomic_DNA"/>
</dbReference>
<gene>
    <name evidence="2" type="ORF">ACFQ2F_07800</name>
</gene>
<dbReference type="InterPro" id="IPR009875">
    <property type="entry name" value="PilZ_domain"/>
</dbReference>
<feature type="domain" description="PilZ" evidence="1">
    <location>
        <begin position="108"/>
        <end position="184"/>
    </location>
</feature>
<dbReference type="Proteomes" id="UP001597102">
    <property type="component" value="Unassembled WGS sequence"/>
</dbReference>
<comment type="caution">
    <text evidence="2">The sequence shown here is derived from an EMBL/GenBank/DDBJ whole genome shotgun (WGS) entry which is preliminary data.</text>
</comment>
<accession>A0ABW3JC58</accession>
<dbReference type="RefSeq" id="WP_379090642.1">
    <property type="nucleotide sequence ID" value="NZ_JBHTJO010000001.1"/>
</dbReference>
<dbReference type="SUPFAM" id="SSF141371">
    <property type="entry name" value="PilZ domain-like"/>
    <property type="match status" value="2"/>
</dbReference>
<evidence type="ECO:0000259" key="1">
    <source>
        <dbReference type="Pfam" id="PF07238"/>
    </source>
</evidence>
<keyword evidence="3" id="KW-1185">Reference proteome</keyword>
<dbReference type="Gene3D" id="2.40.10.220">
    <property type="entry name" value="predicted glycosyltransferase like domains"/>
    <property type="match status" value="1"/>
</dbReference>